<keyword evidence="3" id="KW-1185">Reference proteome</keyword>
<comment type="caution">
    <text evidence="2">The sequence shown here is derived from an EMBL/GenBank/DDBJ whole genome shotgun (WGS) entry which is preliminary data.</text>
</comment>
<dbReference type="Proteomes" id="UP001237448">
    <property type="component" value="Unassembled WGS sequence"/>
</dbReference>
<dbReference type="Gene3D" id="3.40.50.300">
    <property type="entry name" value="P-loop containing nucleotide triphosphate hydrolases"/>
    <property type="match status" value="1"/>
</dbReference>
<organism evidence="2 3">
    <name type="scientific">Labrys monachus</name>
    <dbReference type="NCBI Taxonomy" id="217067"/>
    <lineage>
        <taxon>Bacteria</taxon>
        <taxon>Pseudomonadati</taxon>
        <taxon>Pseudomonadota</taxon>
        <taxon>Alphaproteobacteria</taxon>
        <taxon>Hyphomicrobiales</taxon>
        <taxon>Xanthobacteraceae</taxon>
        <taxon>Labrys</taxon>
    </lineage>
</organism>
<proteinExistence type="predicted"/>
<dbReference type="PANTHER" id="PTHR13696">
    <property type="entry name" value="P-LOOP CONTAINING NUCLEOSIDE TRIPHOSPHATE HYDROLASE"/>
    <property type="match status" value="1"/>
</dbReference>
<dbReference type="InterPro" id="IPR025669">
    <property type="entry name" value="AAA_dom"/>
</dbReference>
<dbReference type="PANTHER" id="PTHR13696:SF52">
    <property type="entry name" value="PARA FAMILY PROTEIN CT_582"/>
    <property type="match status" value="1"/>
</dbReference>
<dbReference type="EMBL" id="JAUSVK010000001">
    <property type="protein sequence ID" value="MDQ0390413.1"/>
    <property type="molecule type" value="Genomic_DNA"/>
</dbReference>
<name>A0ABU0F724_9HYPH</name>
<dbReference type="RefSeq" id="WP_307421600.1">
    <property type="nucleotide sequence ID" value="NZ_JAUSVK010000001.1"/>
</dbReference>
<sequence length="281" mass="29628">MATSTTIVVTSAGRSRAGRASVFAVANKKGGTGKSTTVVNLAAELSVRGFRVLVVDLDAQGHAGLGLGRVAATGAPSVHDVLCHRSSKLVDAIVETLDPLIDLAPADRNFNGDVRISDPRRLAEALAPIVYDYDAILIDTPPSSPRLIVAGMMAADAVVVPTLLDHLSFDGVGQFLRAYHGVIAELKVGCAGAMIVPSRVDLRSSMQKDVLSRMTSSYGRAQLATGVRIDVAVAEAFGACRPLRLWRPSARAVSDFARLADEILWHFVPHGLQPAPAGQYA</sequence>
<dbReference type="SUPFAM" id="SSF52540">
    <property type="entry name" value="P-loop containing nucleoside triphosphate hydrolases"/>
    <property type="match status" value="1"/>
</dbReference>
<accession>A0ABU0F724</accession>
<reference evidence="2 3" key="1">
    <citation type="submission" date="2023-07" db="EMBL/GenBank/DDBJ databases">
        <title>Genomic Encyclopedia of Type Strains, Phase IV (KMG-IV): sequencing the most valuable type-strain genomes for metagenomic binning, comparative biology and taxonomic classification.</title>
        <authorList>
            <person name="Goeker M."/>
        </authorList>
    </citation>
    <scope>NUCLEOTIDE SEQUENCE [LARGE SCALE GENOMIC DNA]</scope>
    <source>
        <strain evidence="2 3">DSM 5896</strain>
    </source>
</reference>
<feature type="domain" description="AAA" evidence="1">
    <location>
        <begin position="22"/>
        <end position="184"/>
    </location>
</feature>
<dbReference type="Pfam" id="PF13614">
    <property type="entry name" value="AAA_31"/>
    <property type="match status" value="1"/>
</dbReference>
<dbReference type="CDD" id="cd02042">
    <property type="entry name" value="ParAB_family"/>
    <property type="match status" value="1"/>
</dbReference>
<evidence type="ECO:0000313" key="2">
    <source>
        <dbReference type="EMBL" id="MDQ0390413.1"/>
    </source>
</evidence>
<evidence type="ECO:0000259" key="1">
    <source>
        <dbReference type="Pfam" id="PF13614"/>
    </source>
</evidence>
<evidence type="ECO:0000313" key="3">
    <source>
        <dbReference type="Proteomes" id="UP001237448"/>
    </source>
</evidence>
<gene>
    <name evidence="2" type="ORF">J3R73_000205</name>
</gene>
<dbReference type="InterPro" id="IPR050678">
    <property type="entry name" value="DNA_Partitioning_ATPase"/>
</dbReference>
<dbReference type="InterPro" id="IPR027417">
    <property type="entry name" value="P-loop_NTPase"/>
</dbReference>
<protein>
    <submittedName>
        <fullName evidence="2">Chromosome partitioning protein</fullName>
    </submittedName>
</protein>